<dbReference type="SUPFAM" id="SSF50249">
    <property type="entry name" value="Nucleic acid-binding proteins"/>
    <property type="match status" value="1"/>
</dbReference>
<dbReference type="RefSeq" id="WP_089008204.1">
    <property type="nucleotide sequence ID" value="NZ_LT607411.1"/>
</dbReference>
<dbReference type="SUPFAM" id="SSF53901">
    <property type="entry name" value="Thiolase-like"/>
    <property type="match status" value="1"/>
</dbReference>
<dbReference type="GO" id="GO:0016746">
    <property type="term" value="F:acyltransferase activity"/>
    <property type="evidence" value="ECO:0007669"/>
    <property type="project" value="InterPro"/>
</dbReference>
<gene>
    <name evidence="1" type="ORF">GA0074695_4754</name>
</gene>
<evidence type="ECO:0000313" key="1">
    <source>
        <dbReference type="EMBL" id="SCF24731.1"/>
    </source>
</evidence>
<proteinExistence type="predicted"/>
<keyword evidence="2" id="KW-1185">Reference proteome</keyword>
<name>A0A1C4YWL0_MICVI</name>
<protein>
    <submittedName>
        <fullName evidence="1">Uncharacterized OB-fold protein, contains Zn-ribbon domain</fullName>
    </submittedName>
</protein>
<dbReference type="Proteomes" id="UP000198242">
    <property type="component" value="Chromosome I"/>
</dbReference>
<dbReference type="InterPro" id="IPR012340">
    <property type="entry name" value="NA-bd_OB-fold"/>
</dbReference>
<reference evidence="2" key="1">
    <citation type="submission" date="2016-06" db="EMBL/GenBank/DDBJ databases">
        <authorList>
            <person name="Varghese N."/>
            <person name="Submissions Spin"/>
        </authorList>
    </citation>
    <scope>NUCLEOTIDE SEQUENCE [LARGE SCALE GENOMIC DNA]</scope>
    <source>
        <strain evidence="2">DSM 43909</strain>
    </source>
</reference>
<evidence type="ECO:0000313" key="2">
    <source>
        <dbReference type="Proteomes" id="UP000198242"/>
    </source>
</evidence>
<dbReference type="InterPro" id="IPR016039">
    <property type="entry name" value="Thiolase-like"/>
</dbReference>
<dbReference type="OrthoDB" id="4275032at2"/>
<accession>A0A1C4YWL0</accession>
<dbReference type="AlphaFoldDB" id="A0A1C4YWL0"/>
<dbReference type="Gene3D" id="3.40.47.10">
    <property type="match status" value="1"/>
</dbReference>
<dbReference type="EMBL" id="LT607411">
    <property type="protein sequence ID" value="SCF24731.1"/>
    <property type="molecule type" value="Genomic_DNA"/>
</dbReference>
<sequence length="392" mass="39966">MPLRAPLLDAEIALPPWRIGAGPRQRTAADPDEDAVTLAWMAGRTLLDRHTDRNISALLFASTSAPLTDGANAATLVSALRLDPRAVLTQEFSGGASAGGAALAAGAALACARPGAVLVLLADSRASAAGDPLGSGAAAVLLDATGDLALQVTPLGPAPSPAVAYASSAGVVTANPSFTRWATPASARIPGLGDLGAAGAWIPLMTGGGQTDENGLTVESDQSWRLTVTGPDHALGALRRDVPAGRGAPPRLSGPPPTFQPYYSAPQHWRDGDAELALVGMRCVECDVPEFPAAPSCPVHGPAAALAPARLALSGTVFARTRDHVFPVGGPLTMAVVELADGARFYGQVVPGRDVAIGDPVRLVLRRMPTAAGAAPRYFYKITPMDGTDADQ</sequence>
<organism evidence="1 2">
    <name type="scientific">Micromonospora viridifaciens</name>
    <dbReference type="NCBI Taxonomy" id="1881"/>
    <lineage>
        <taxon>Bacteria</taxon>
        <taxon>Bacillati</taxon>
        <taxon>Actinomycetota</taxon>
        <taxon>Actinomycetes</taxon>
        <taxon>Micromonosporales</taxon>
        <taxon>Micromonosporaceae</taxon>
        <taxon>Micromonospora</taxon>
    </lineage>
</organism>